<organism evidence="1 2">
    <name type="scientific">Puccinia striiformis f. sp. tritici PST-78</name>
    <dbReference type="NCBI Taxonomy" id="1165861"/>
    <lineage>
        <taxon>Eukaryota</taxon>
        <taxon>Fungi</taxon>
        <taxon>Dikarya</taxon>
        <taxon>Basidiomycota</taxon>
        <taxon>Pucciniomycotina</taxon>
        <taxon>Pucciniomycetes</taxon>
        <taxon>Pucciniales</taxon>
        <taxon>Pucciniaceae</taxon>
        <taxon>Puccinia</taxon>
    </lineage>
</organism>
<dbReference type="Proteomes" id="UP000054564">
    <property type="component" value="Unassembled WGS sequence"/>
</dbReference>
<keyword evidence="2" id="KW-1185">Reference proteome</keyword>
<dbReference type="STRING" id="1165861.A0A0L0VPX9"/>
<name>A0A0L0VPX9_9BASI</name>
<dbReference type="AlphaFoldDB" id="A0A0L0VPX9"/>
<protein>
    <submittedName>
        <fullName evidence="1">Uncharacterized protein</fullName>
    </submittedName>
</protein>
<proteinExistence type="predicted"/>
<accession>A0A0L0VPX9</accession>
<gene>
    <name evidence="1" type="ORF">PSTG_05430</name>
</gene>
<dbReference type="PANTHER" id="PTHR33096">
    <property type="entry name" value="CXC2 DOMAIN-CONTAINING PROTEIN"/>
    <property type="match status" value="1"/>
</dbReference>
<reference evidence="2" key="1">
    <citation type="submission" date="2014-03" db="EMBL/GenBank/DDBJ databases">
        <title>The Genome Sequence of Puccinia striiformis f. sp. tritici PST-78.</title>
        <authorList>
            <consortium name="The Broad Institute Genome Sequencing Platform"/>
            <person name="Cuomo C."/>
            <person name="Hulbert S."/>
            <person name="Chen X."/>
            <person name="Walker B."/>
            <person name="Young S.K."/>
            <person name="Zeng Q."/>
            <person name="Gargeya S."/>
            <person name="Fitzgerald M."/>
            <person name="Haas B."/>
            <person name="Abouelleil A."/>
            <person name="Alvarado L."/>
            <person name="Arachchi H.M."/>
            <person name="Berlin A.M."/>
            <person name="Chapman S.B."/>
            <person name="Goldberg J."/>
            <person name="Griggs A."/>
            <person name="Gujja S."/>
            <person name="Hansen M."/>
            <person name="Howarth C."/>
            <person name="Imamovic A."/>
            <person name="Larimer J."/>
            <person name="McCowan C."/>
            <person name="Montmayeur A."/>
            <person name="Murphy C."/>
            <person name="Neiman D."/>
            <person name="Pearson M."/>
            <person name="Priest M."/>
            <person name="Roberts A."/>
            <person name="Saif S."/>
            <person name="Shea T."/>
            <person name="Sisk P."/>
            <person name="Sykes S."/>
            <person name="Wortman J."/>
            <person name="Nusbaum C."/>
            <person name="Birren B."/>
        </authorList>
    </citation>
    <scope>NUCLEOTIDE SEQUENCE [LARGE SCALE GENOMIC DNA]</scope>
    <source>
        <strain evidence="2">race PST-78</strain>
    </source>
</reference>
<evidence type="ECO:0000313" key="2">
    <source>
        <dbReference type="Proteomes" id="UP000054564"/>
    </source>
</evidence>
<dbReference type="EMBL" id="AJIL01000030">
    <property type="protein sequence ID" value="KNF01331.1"/>
    <property type="molecule type" value="Genomic_DNA"/>
</dbReference>
<comment type="caution">
    <text evidence="1">The sequence shown here is derived from an EMBL/GenBank/DDBJ whole genome shotgun (WGS) entry which is preliminary data.</text>
</comment>
<dbReference type="PANTHER" id="PTHR33096:SF1">
    <property type="entry name" value="CXC1-LIKE CYSTEINE CLUSTER ASSOCIATED WITH KDZ TRANSPOSASES DOMAIN-CONTAINING PROTEIN"/>
    <property type="match status" value="1"/>
</dbReference>
<evidence type="ECO:0000313" key="1">
    <source>
        <dbReference type="EMBL" id="KNF01331.1"/>
    </source>
</evidence>
<sequence>MGSITHPDEPWAVDFNVRRGIDAHLVVSHCEEELKQISREARQAVGWAFKKASDLDGMLKLLKNDIPWENPEYIEGQQFITNLCTNSNIPRSAVESIYSNLAKRHCQIWMDWSSHCSQLLQWSEKYVDPPNQNEQNIRQQWNWIISNCRPTSEKLVIGQSVFMEFENQDELLEEELLEQEERQVFHPLQIDLTI</sequence>